<evidence type="ECO:0000313" key="1">
    <source>
        <dbReference type="EMBL" id="GAA4015844.1"/>
    </source>
</evidence>
<comment type="caution">
    <text evidence="1">The sequence shown here is derived from an EMBL/GenBank/DDBJ whole genome shotgun (WGS) entry which is preliminary data.</text>
</comment>
<evidence type="ECO:0000313" key="2">
    <source>
        <dbReference type="Proteomes" id="UP001501353"/>
    </source>
</evidence>
<dbReference type="Proteomes" id="UP001501353">
    <property type="component" value="Unassembled WGS sequence"/>
</dbReference>
<reference evidence="2" key="1">
    <citation type="journal article" date="2019" name="Int. J. Syst. Evol. Microbiol.">
        <title>The Global Catalogue of Microorganisms (GCM) 10K type strain sequencing project: providing services to taxonomists for standard genome sequencing and annotation.</title>
        <authorList>
            <consortium name="The Broad Institute Genomics Platform"/>
            <consortium name="The Broad Institute Genome Sequencing Center for Infectious Disease"/>
            <person name="Wu L."/>
            <person name="Ma J."/>
        </authorList>
    </citation>
    <scope>NUCLEOTIDE SEQUENCE [LARGE SCALE GENOMIC DNA]</scope>
    <source>
        <strain evidence="2">JCM 16673</strain>
    </source>
</reference>
<sequence>MSARDIESALLARCAAVAREVAPPAQDQREANVFRLASMLIQSQFPHEANSLKLASDEYFVAHPNAKLTSGAIVRNGWIVGLPRLRDRLIRRLS</sequence>
<gene>
    <name evidence="1" type="ORF">GCM10022212_08500</name>
</gene>
<dbReference type="EMBL" id="BAAAZE010000005">
    <property type="protein sequence ID" value="GAA4015844.1"/>
    <property type="molecule type" value="Genomic_DNA"/>
</dbReference>
<proteinExistence type="predicted"/>
<accession>A0ABP7SSB3</accession>
<dbReference type="RefSeq" id="WP_344761996.1">
    <property type="nucleotide sequence ID" value="NZ_BAAAZE010000005.1"/>
</dbReference>
<organism evidence="1 2">
    <name type="scientific">Actimicrobium antarcticum</name>
    <dbReference type="NCBI Taxonomy" id="1051899"/>
    <lineage>
        <taxon>Bacteria</taxon>
        <taxon>Pseudomonadati</taxon>
        <taxon>Pseudomonadota</taxon>
        <taxon>Betaproteobacteria</taxon>
        <taxon>Burkholderiales</taxon>
        <taxon>Oxalobacteraceae</taxon>
        <taxon>Actimicrobium</taxon>
    </lineage>
</organism>
<name>A0ABP7SSB3_9BURK</name>
<keyword evidence="2" id="KW-1185">Reference proteome</keyword>
<protein>
    <submittedName>
        <fullName evidence="1">Uncharacterized protein</fullName>
    </submittedName>
</protein>